<dbReference type="SUPFAM" id="SSF103359">
    <property type="entry name" value="Suppressor of Fused, N-terminal domain"/>
    <property type="match status" value="1"/>
</dbReference>
<name>M6CXE4_9LEPT</name>
<protein>
    <submittedName>
        <fullName evidence="2">Suppressor of fused protein</fullName>
    </submittedName>
</protein>
<dbReference type="PANTHER" id="PTHR10928:SF2">
    <property type="entry name" value="SUPPRESSOR OF FUSED HOMOLOG"/>
    <property type="match status" value="1"/>
</dbReference>
<evidence type="ECO:0000259" key="1">
    <source>
        <dbReference type="Pfam" id="PF05076"/>
    </source>
</evidence>
<dbReference type="PANTHER" id="PTHR10928">
    <property type="entry name" value="SUPPRESSOR OF FUSED"/>
    <property type="match status" value="1"/>
</dbReference>
<dbReference type="OrthoDB" id="9023549at2"/>
<reference evidence="2 3" key="1">
    <citation type="submission" date="2013-01" db="EMBL/GenBank/DDBJ databases">
        <authorList>
            <person name="Harkins D.M."/>
            <person name="Durkin A.S."/>
            <person name="Brinkac L.M."/>
            <person name="Haft D.H."/>
            <person name="Selengut J.D."/>
            <person name="Sanka R."/>
            <person name="DePew J."/>
            <person name="Purushe J."/>
            <person name="Galloway R.L."/>
            <person name="Vinetz J.M."/>
            <person name="Sutton G.G."/>
            <person name="Nierman W.C."/>
            <person name="Fouts D.E."/>
        </authorList>
    </citation>
    <scope>NUCLEOTIDE SEQUENCE [LARGE SCALE GENOMIC DNA]</scope>
    <source>
        <strain evidence="2 3">79601</strain>
    </source>
</reference>
<dbReference type="InterPro" id="IPR007768">
    <property type="entry name" value="Suppressor_of_fused"/>
</dbReference>
<evidence type="ECO:0000313" key="2">
    <source>
        <dbReference type="EMBL" id="EMJ93628.1"/>
    </source>
</evidence>
<dbReference type="Proteomes" id="UP000011988">
    <property type="component" value="Unassembled WGS sequence"/>
</dbReference>
<organism evidence="2 3">
    <name type="scientific">Leptospira alstonii serovar Sichuan str. 79601</name>
    <dbReference type="NCBI Taxonomy" id="1218565"/>
    <lineage>
        <taxon>Bacteria</taxon>
        <taxon>Pseudomonadati</taxon>
        <taxon>Spirochaetota</taxon>
        <taxon>Spirochaetia</taxon>
        <taxon>Leptospirales</taxon>
        <taxon>Leptospiraceae</taxon>
        <taxon>Leptospira</taxon>
    </lineage>
</organism>
<accession>M6CXE4</accession>
<sequence>MNIFSKIFKTRKDQEPYDPTQEPESLGWLAIDEITSKTYPSKMLSSAITPKIMPIHDRTGKSVLYQLAVFDLDDHWLYVSYGCSELFEKTWDDPDFSGLGYELTFRLKKGSHQTPPIWPMPLMNDIAAYAMTGAGLGPTQSINFGRPIDETQKTKLTGVLFVEDPELPSTDTPYGILNFLQLVGIDSETLQKIKSEGSSGTISEIQRKTKLYITEIE</sequence>
<dbReference type="EMBL" id="ANIK01000064">
    <property type="protein sequence ID" value="EMJ93628.1"/>
    <property type="molecule type" value="Genomic_DNA"/>
</dbReference>
<comment type="caution">
    <text evidence="2">The sequence shown here is derived from an EMBL/GenBank/DDBJ whole genome shotgun (WGS) entry which is preliminary data.</text>
</comment>
<gene>
    <name evidence="2" type="ORF">LEP1GSC194_1720</name>
</gene>
<dbReference type="InterPro" id="IPR020941">
    <property type="entry name" value="SUFU-like_domain"/>
</dbReference>
<proteinExistence type="predicted"/>
<dbReference type="AlphaFoldDB" id="M6CXE4"/>
<dbReference type="InterPro" id="IPR037181">
    <property type="entry name" value="SUFU_N"/>
</dbReference>
<evidence type="ECO:0000313" key="3">
    <source>
        <dbReference type="Proteomes" id="UP000011988"/>
    </source>
</evidence>
<dbReference type="GO" id="GO:0005737">
    <property type="term" value="C:cytoplasm"/>
    <property type="evidence" value="ECO:0007669"/>
    <property type="project" value="TreeGrafter"/>
</dbReference>
<dbReference type="Pfam" id="PF05076">
    <property type="entry name" value="SUFU"/>
    <property type="match status" value="1"/>
</dbReference>
<feature type="domain" description="Suppressor of fused-like" evidence="1">
    <location>
        <begin position="73"/>
        <end position="216"/>
    </location>
</feature>
<dbReference type="PATRIC" id="fig|1218565.3.peg.2966"/>
<dbReference type="RefSeq" id="WP_020774062.1">
    <property type="nucleotide sequence ID" value="NZ_ANIK01000064.1"/>
</dbReference>